<dbReference type="EMBL" id="VCEB01007834">
    <property type="protein sequence ID" value="KAB0338646.1"/>
    <property type="molecule type" value="Genomic_DNA"/>
</dbReference>
<dbReference type="PANTHER" id="PTHR15001">
    <property type="entry name" value="BETA-DEFENSIN 123-RELATED"/>
    <property type="match status" value="1"/>
</dbReference>
<dbReference type="InterPro" id="IPR050544">
    <property type="entry name" value="Beta-defensin"/>
</dbReference>
<dbReference type="Proteomes" id="UP000326062">
    <property type="component" value="Unassembled WGS sequence"/>
</dbReference>
<sequence length="54" mass="6132">QVIPCSTEKCWSLHGNCRDTCSRNEKVYVFCLSGKLCCVKPKFQPNISPQLIKT</sequence>
<keyword evidence="4 9" id="KW-0929">Antimicrobial</keyword>
<evidence type="ECO:0000313" key="14">
    <source>
        <dbReference type="EMBL" id="KAB0338656.1"/>
    </source>
</evidence>
<evidence type="ECO:0000256" key="2">
    <source>
        <dbReference type="ARBA" id="ARBA00007371"/>
    </source>
</evidence>
<dbReference type="PANTHER" id="PTHR15001:SF5">
    <property type="entry name" value="BETA-DEFENSIN"/>
    <property type="match status" value="1"/>
</dbReference>
<evidence type="ECO:0000256" key="3">
    <source>
        <dbReference type="ARBA" id="ARBA00022525"/>
    </source>
</evidence>
<keyword evidence="7 9" id="KW-0044">Antibiotic</keyword>
<dbReference type="EMBL" id="VCEB01007818">
    <property type="protein sequence ID" value="KAB0338656.1"/>
    <property type="molecule type" value="Genomic_DNA"/>
</dbReference>
<protein>
    <recommendedName>
        <fullName evidence="9">Beta-defensin</fullName>
    </recommendedName>
</protein>
<dbReference type="InterPro" id="IPR025933">
    <property type="entry name" value="Beta_defensin_dom"/>
</dbReference>
<keyword evidence="5" id="KW-0732">Signal</keyword>
<evidence type="ECO:0000256" key="9">
    <source>
        <dbReference type="RuleBase" id="RU231113"/>
    </source>
</evidence>
<evidence type="ECO:0000256" key="7">
    <source>
        <dbReference type="ARBA" id="ARBA00023022"/>
    </source>
</evidence>
<organism evidence="11 15">
    <name type="scientific">Muntiacus reevesi</name>
    <name type="common">Reeves' muntjac</name>
    <name type="synonym">Cervus reevesi</name>
    <dbReference type="NCBI Taxonomy" id="9886"/>
    <lineage>
        <taxon>Eukaryota</taxon>
        <taxon>Metazoa</taxon>
        <taxon>Chordata</taxon>
        <taxon>Craniata</taxon>
        <taxon>Vertebrata</taxon>
        <taxon>Euteleostomi</taxon>
        <taxon>Mammalia</taxon>
        <taxon>Eutheria</taxon>
        <taxon>Laurasiatheria</taxon>
        <taxon>Artiodactyla</taxon>
        <taxon>Ruminantia</taxon>
        <taxon>Pecora</taxon>
        <taxon>Cervidae</taxon>
        <taxon>Muntiacinae</taxon>
        <taxon>Muntiacus</taxon>
    </lineage>
</organism>
<name>A0A5N3UPL6_MUNRE</name>
<gene>
    <name evidence="14" type="ORF">FD755_025192</name>
    <name evidence="13" type="ORF">FD755_025193</name>
    <name evidence="12" type="ORF">FD755_025194</name>
    <name evidence="11" type="ORF">FD755_025195</name>
</gene>
<feature type="domain" description="Beta-defensin" evidence="10">
    <location>
        <begin position="9"/>
        <end position="38"/>
    </location>
</feature>
<proteinExistence type="inferred from homology"/>
<dbReference type="GO" id="GO:0042742">
    <property type="term" value="P:defense response to bacterium"/>
    <property type="evidence" value="ECO:0007669"/>
    <property type="project" value="UniProtKB-UniRule"/>
</dbReference>
<dbReference type="Gene3D" id="3.10.360.10">
    <property type="entry name" value="Antimicrobial Peptide, Beta-defensin 2, Chain A"/>
    <property type="match status" value="1"/>
</dbReference>
<dbReference type="AlphaFoldDB" id="A0A5N3UPL6"/>
<evidence type="ECO:0000313" key="12">
    <source>
        <dbReference type="EMBL" id="KAB0338647.1"/>
    </source>
</evidence>
<evidence type="ECO:0000256" key="6">
    <source>
        <dbReference type="ARBA" id="ARBA00022940"/>
    </source>
</evidence>
<dbReference type="GO" id="GO:0005576">
    <property type="term" value="C:extracellular region"/>
    <property type="evidence" value="ECO:0007669"/>
    <property type="project" value="UniProtKB-SubCell"/>
</dbReference>
<keyword evidence="6 9" id="KW-0211">Defensin</keyword>
<evidence type="ECO:0000313" key="13">
    <source>
        <dbReference type="EMBL" id="KAB0338655.1"/>
    </source>
</evidence>
<dbReference type="EMBL" id="VCEB01007833">
    <property type="protein sequence ID" value="KAB0338647.1"/>
    <property type="molecule type" value="Genomic_DNA"/>
</dbReference>
<dbReference type="EMBL" id="VCEB01007819">
    <property type="protein sequence ID" value="KAB0338655.1"/>
    <property type="molecule type" value="Genomic_DNA"/>
</dbReference>
<evidence type="ECO:0000313" key="11">
    <source>
        <dbReference type="EMBL" id="KAB0338646.1"/>
    </source>
</evidence>
<keyword evidence="8" id="KW-1015">Disulfide bond</keyword>
<evidence type="ECO:0000256" key="4">
    <source>
        <dbReference type="ARBA" id="ARBA00022529"/>
    </source>
</evidence>
<comment type="similarity">
    <text evidence="2 9">Belongs to the beta-defensin family.</text>
</comment>
<comment type="subcellular location">
    <subcellularLocation>
        <location evidence="1 9">Secreted</location>
    </subcellularLocation>
</comment>
<keyword evidence="15" id="KW-1185">Reference proteome</keyword>
<comment type="caution">
    <text evidence="11">The sequence shown here is derived from an EMBL/GenBank/DDBJ whole genome shotgun (WGS) entry which is preliminary data.</text>
</comment>
<evidence type="ECO:0000256" key="5">
    <source>
        <dbReference type="ARBA" id="ARBA00022729"/>
    </source>
</evidence>
<comment type="function">
    <text evidence="9">Has antibacterial activity.</text>
</comment>
<evidence type="ECO:0000256" key="8">
    <source>
        <dbReference type="ARBA" id="ARBA00023157"/>
    </source>
</evidence>
<dbReference type="GO" id="GO:0045087">
    <property type="term" value="P:innate immune response"/>
    <property type="evidence" value="ECO:0007669"/>
    <property type="project" value="InterPro"/>
</dbReference>
<dbReference type="Pfam" id="PF13841">
    <property type="entry name" value="Defensin_beta_2"/>
    <property type="match status" value="1"/>
</dbReference>
<keyword evidence="3 9" id="KW-0964">Secreted</keyword>
<accession>A0A5N3UPL6</accession>
<evidence type="ECO:0000256" key="1">
    <source>
        <dbReference type="ARBA" id="ARBA00004613"/>
    </source>
</evidence>
<reference evidence="11 15" key="1">
    <citation type="submission" date="2019-06" db="EMBL/GenBank/DDBJ databases">
        <title>Discovery of a novel chromosome fission-fusion reversal in muntjac.</title>
        <authorList>
            <person name="Mudd A.B."/>
            <person name="Bredeson J.V."/>
            <person name="Baum R."/>
            <person name="Hockemeyer D."/>
            <person name="Rokhsar D.S."/>
        </authorList>
    </citation>
    <scope>NUCLEOTIDE SEQUENCE [LARGE SCALE GENOMIC DNA]</scope>
    <source>
        <strain evidence="11">UCam_UCB_Mr</strain>
        <tissue evidence="11">Fibroblast cell line</tissue>
    </source>
</reference>
<evidence type="ECO:0000313" key="15">
    <source>
        <dbReference type="Proteomes" id="UP000326062"/>
    </source>
</evidence>
<feature type="non-terminal residue" evidence="11">
    <location>
        <position position="1"/>
    </location>
</feature>
<evidence type="ECO:0000259" key="10">
    <source>
        <dbReference type="Pfam" id="PF13841"/>
    </source>
</evidence>